<dbReference type="EC" id="2.4.1.18" evidence="5 11"/>
<evidence type="ECO:0000256" key="8">
    <source>
        <dbReference type="ARBA" id="ARBA00022679"/>
    </source>
</evidence>
<dbReference type="SMART" id="SM00642">
    <property type="entry name" value="Aamy"/>
    <property type="match status" value="1"/>
</dbReference>
<organism evidence="14 15">
    <name type="scientific">Caproicibacterium amylolyticum</name>
    <dbReference type="NCBI Taxonomy" id="2766537"/>
    <lineage>
        <taxon>Bacteria</taxon>
        <taxon>Bacillati</taxon>
        <taxon>Bacillota</taxon>
        <taxon>Clostridia</taxon>
        <taxon>Eubacteriales</taxon>
        <taxon>Oscillospiraceae</taxon>
        <taxon>Caproicibacterium</taxon>
    </lineage>
</organism>
<dbReference type="PANTHER" id="PTHR43651">
    <property type="entry name" value="1,4-ALPHA-GLUCAN-BRANCHING ENZYME"/>
    <property type="match status" value="1"/>
</dbReference>
<dbReference type="KEGG" id="caml:H6X83_12185"/>
<reference evidence="14 15" key="1">
    <citation type="submission" date="2020-08" db="EMBL/GenBank/DDBJ databases">
        <authorList>
            <person name="Ren C."/>
            <person name="Gu Y."/>
            <person name="Xu Y."/>
        </authorList>
    </citation>
    <scope>NUCLEOTIDE SEQUENCE [LARGE SCALE GENOMIC DNA]</scope>
    <source>
        <strain evidence="14 15">LBM18003</strain>
    </source>
</reference>
<keyword evidence="8" id="KW-0808">Transferase</keyword>
<dbReference type="RefSeq" id="WP_212506734.1">
    <property type="nucleotide sequence ID" value="NZ_CP060696.1"/>
</dbReference>
<dbReference type="Pfam" id="PF02922">
    <property type="entry name" value="CBM_48"/>
    <property type="match status" value="1"/>
</dbReference>
<dbReference type="Gene3D" id="3.20.20.80">
    <property type="entry name" value="Glycosidases"/>
    <property type="match status" value="1"/>
</dbReference>
<dbReference type="AlphaFoldDB" id="A0A7G9WG58"/>
<evidence type="ECO:0000256" key="7">
    <source>
        <dbReference type="ARBA" id="ARBA00022676"/>
    </source>
</evidence>
<evidence type="ECO:0000256" key="9">
    <source>
        <dbReference type="ARBA" id="ARBA00023056"/>
    </source>
</evidence>
<protein>
    <recommendedName>
        <fullName evidence="5 11">1,4-alpha-glucan branching enzyme</fullName>
        <ecNumber evidence="5 11">2.4.1.18</ecNumber>
    </recommendedName>
</protein>
<dbReference type="PIRSF" id="PIRSF000463">
    <property type="entry name" value="GlgB"/>
    <property type="match status" value="1"/>
</dbReference>
<dbReference type="InterPro" id="IPR006047">
    <property type="entry name" value="GH13_cat_dom"/>
</dbReference>
<dbReference type="NCBIfam" id="NF008967">
    <property type="entry name" value="PRK12313.1"/>
    <property type="match status" value="1"/>
</dbReference>
<evidence type="ECO:0000313" key="14">
    <source>
        <dbReference type="EMBL" id="QNO17670.1"/>
    </source>
</evidence>
<dbReference type="CDD" id="cd11322">
    <property type="entry name" value="AmyAc_Glg_BE"/>
    <property type="match status" value="1"/>
</dbReference>
<evidence type="ECO:0000256" key="11">
    <source>
        <dbReference type="NCBIfam" id="TIGR01515"/>
    </source>
</evidence>
<dbReference type="SUPFAM" id="SSF51011">
    <property type="entry name" value="Glycosyl hydrolase domain"/>
    <property type="match status" value="1"/>
</dbReference>
<dbReference type="InterPro" id="IPR006048">
    <property type="entry name" value="A-amylase/branching_C"/>
</dbReference>
<dbReference type="GO" id="GO:0004553">
    <property type="term" value="F:hydrolase activity, hydrolyzing O-glycosyl compounds"/>
    <property type="evidence" value="ECO:0007669"/>
    <property type="project" value="InterPro"/>
</dbReference>
<dbReference type="GO" id="GO:0005829">
    <property type="term" value="C:cytosol"/>
    <property type="evidence" value="ECO:0007669"/>
    <property type="project" value="TreeGrafter"/>
</dbReference>
<sequence>MDERILCEYIQGQSCEAYLALGAHHTSAYGQTGVRFTVYAPGAQNVFLIGEFSDWNAWQMQRTPEGFWSIFVASAQDGQMYKYRVQTAEGMFDRTDPFGFYAELRPATASRICSLDGFTWTDESWMQSRSKNYNQPLSIYEVHAGSWKMKEDAEDAQRFYTYDELIDTLLPYAKQQGFTHIELLPLTEHPLDASWGYQVSGYFAATSRYGTPQQLMHFVDCCHREGIGVIMDFVPAHFISDNYALSKFDGTYLYESAEPSLRNSEWGTVFFDFAKPHVISFLKSAADFWLTYYHFDGLRYDAVSRILYTCGEESRGINDAGVWFLRSTNYALQARHPSAMLIAEDSTNYLKVTAPVEYGGLGFDYKWDLGWMNDSLDYMQKRPQERPNFAKDITFSMSYFYSDIFLLPLSHDEVVHGKHTIIDKISGTYEEKFPQLRLFWLYMFTHPGKKLNFMGNELAEFKEWDENAALGWNLLTYPNHDAFHHFAQTLQEFCKAHPALYKNDYHPKSFEWMDLTNAGKCVFAYCRDSLDEPDREELYVVLNFSARPVMEYFLPVRETGTYAEIFSTDTPAFGGGGHRNPACETRRQGSRLGIYTDLPAFSGLVFQRKAECVSPEKGTAQHSSYTL</sequence>
<dbReference type="UniPathway" id="UPA00164"/>
<dbReference type="SUPFAM" id="SSF51445">
    <property type="entry name" value="(Trans)glycosidases"/>
    <property type="match status" value="1"/>
</dbReference>
<dbReference type="InterPro" id="IPR013783">
    <property type="entry name" value="Ig-like_fold"/>
</dbReference>
<dbReference type="Pfam" id="PF02806">
    <property type="entry name" value="Alpha-amylase_C"/>
    <property type="match status" value="1"/>
</dbReference>
<evidence type="ECO:0000256" key="4">
    <source>
        <dbReference type="ARBA" id="ARBA00009000"/>
    </source>
</evidence>
<dbReference type="GO" id="GO:0005978">
    <property type="term" value="P:glycogen biosynthetic process"/>
    <property type="evidence" value="ECO:0007669"/>
    <property type="project" value="UniProtKB-UniRule"/>
</dbReference>
<dbReference type="GO" id="GO:0043169">
    <property type="term" value="F:cation binding"/>
    <property type="evidence" value="ECO:0007669"/>
    <property type="project" value="InterPro"/>
</dbReference>
<keyword evidence="6" id="KW-0321">Glycogen metabolism</keyword>
<gene>
    <name evidence="14" type="primary">glgB</name>
    <name evidence="14" type="ORF">H6X83_12185</name>
</gene>
<proteinExistence type="inferred from homology"/>
<evidence type="ECO:0000259" key="13">
    <source>
        <dbReference type="SMART" id="SM00642"/>
    </source>
</evidence>
<dbReference type="GO" id="GO:0003844">
    <property type="term" value="F:1,4-alpha-glucan branching enzyme activity"/>
    <property type="evidence" value="ECO:0007669"/>
    <property type="project" value="UniProtKB-UniRule"/>
</dbReference>
<evidence type="ECO:0000256" key="5">
    <source>
        <dbReference type="ARBA" id="ARBA00012541"/>
    </source>
</evidence>
<comment type="catalytic activity">
    <reaction evidence="1">
        <text>Transfers a segment of a (1-&gt;4)-alpha-D-glucan chain to a primary hydroxy group in a similar glucan chain.</text>
        <dbReference type="EC" id="2.4.1.18"/>
    </reaction>
</comment>
<keyword evidence="15" id="KW-1185">Reference proteome</keyword>
<feature type="active site" description="Nucleophile" evidence="12">
    <location>
        <position position="301"/>
    </location>
</feature>
<dbReference type="InterPro" id="IPR044143">
    <property type="entry name" value="GlgB_N_E_set_prok"/>
</dbReference>
<comment type="pathway">
    <text evidence="3">Glycan biosynthesis; glycogen biosynthesis.</text>
</comment>
<dbReference type="InterPro" id="IPR004193">
    <property type="entry name" value="Glyco_hydro_13_N"/>
</dbReference>
<dbReference type="Gene3D" id="2.60.40.1180">
    <property type="entry name" value="Golgi alpha-mannosidase II"/>
    <property type="match status" value="1"/>
</dbReference>
<dbReference type="InterPro" id="IPR017853">
    <property type="entry name" value="GH"/>
</dbReference>
<dbReference type="EMBL" id="CP060696">
    <property type="protein sequence ID" value="QNO17670.1"/>
    <property type="molecule type" value="Genomic_DNA"/>
</dbReference>
<evidence type="ECO:0000256" key="1">
    <source>
        <dbReference type="ARBA" id="ARBA00000826"/>
    </source>
</evidence>
<evidence type="ECO:0000256" key="6">
    <source>
        <dbReference type="ARBA" id="ARBA00022600"/>
    </source>
</evidence>
<dbReference type="Gene3D" id="2.60.40.10">
    <property type="entry name" value="Immunoglobulins"/>
    <property type="match status" value="1"/>
</dbReference>
<dbReference type="InterPro" id="IPR037439">
    <property type="entry name" value="Branching_enzy"/>
</dbReference>
<evidence type="ECO:0000256" key="2">
    <source>
        <dbReference type="ARBA" id="ARBA00002953"/>
    </source>
</evidence>
<dbReference type="CDD" id="cd02855">
    <property type="entry name" value="E_set_GBE_prok_N"/>
    <property type="match status" value="1"/>
</dbReference>
<evidence type="ECO:0000256" key="3">
    <source>
        <dbReference type="ARBA" id="ARBA00004964"/>
    </source>
</evidence>
<comment type="function">
    <text evidence="2">Catalyzes the formation of the alpha-1,6-glucosidic linkages in glycogen by scission of a 1,4-alpha-linked oligosaccharide from growing alpha-1,4-glucan chains and the subsequent attachment of the oligosaccharide to the alpha-1,6 position.</text>
</comment>
<evidence type="ECO:0000256" key="10">
    <source>
        <dbReference type="ARBA" id="ARBA00023277"/>
    </source>
</evidence>
<evidence type="ECO:0000313" key="15">
    <source>
        <dbReference type="Proteomes" id="UP000516046"/>
    </source>
</evidence>
<comment type="similarity">
    <text evidence="4">Belongs to the glycosyl hydrolase 13 family. GlgB subfamily.</text>
</comment>
<feature type="domain" description="Glycosyl hydrolase family 13 catalytic" evidence="13">
    <location>
        <begin position="157"/>
        <end position="484"/>
    </location>
</feature>
<feature type="active site" description="Proton donor" evidence="12">
    <location>
        <position position="344"/>
    </location>
</feature>
<accession>A0A7G9WG58</accession>
<evidence type="ECO:0000256" key="12">
    <source>
        <dbReference type="PIRSR" id="PIRSR000463-1"/>
    </source>
</evidence>
<dbReference type="InterPro" id="IPR006407">
    <property type="entry name" value="GlgB"/>
</dbReference>
<dbReference type="NCBIfam" id="TIGR01515">
    <property type="entry name" value="branching_enzym"/>
    <property type="match status" value="1"/>
</dbReference>
<keyword evidence="7" id="KW-0328">Glycosyltransferase</keyword>
<keyword evidence="9" id="KW-0320">Glycogen biosynthesis</keyword>
<keyword evidence="10" id="KW-0119">Carbohydrate metabolism</keyword>
<dbReference type="InterPro" id="IPR013780">
    <property type="entry name" value="Glyco_hydro_b"/>
</dbReference>
<dbReference type="Pfam" id="PF00128">
    <property type="entry name" value="Alpha-amylase"/>
    <property type="match status" value="1"/>
</dbReference>
<name>A0A7G9WG58_9FIRM</name>
<dbReference type="Proteomes" id="UP000516046">
    <property type="component" value="Chromosome"/>
</dbReference>
<dbReference type="PANTHER" id="PTHR43651:SF3">
    <property type="entry name" value="1,4-ALPHA-GLUCAN-BRANCHING ENZYME"/>
    <property type="match status" value="1"/>
</dbReference>